<feature type="chain" id="PRO_5036696915" description="SD-repeat containing protein B domain-containing protein" evidence="5">
    <location>
        <begin position="30"/>
        <end position="952"/>
    </location>
</feature>
<dbReference type="InterPro" id="IPR051417">
    <property type="entry name" value="SDr/BOS_complex"/>
</dbReference>
<organism evidence="7 8">
    <name type="scientific">Neolewinella lacunae</name>
    <dbReference type="NCBI Taxonomy" id="1517758"/>
    <lineage>
        <taxon>Bacteria</taxon>
        <taxon>Pseudomonadati</taxon>
        <taxon>Bacteroidota</taxon>
        <taxon>Saprospiria</taxon>
        <taxon>Saprospirales</taxon>
        <taxon>Lewinellaceae</taxon>
        <taxon>Neolewinella</taxon>
    </lineage>
</organism>
<dbReference type="RefSeq" id="WP_320055170.1">
    <property type="nucleotide sequence ID" value="NZ_JACSIT010000149.1"/>
</dbReference>
<dbReference type="InterPro" id="IPR033764">
    <property type="entry name" value="Sdr_B"/>
</dbReference>
<proteinExistence type="predicted"/>
<sequence>MKNNFSLFSSNWGAFLFLFFALCLGQPLAAQVSITASASCTGAAGVAATENTYFIEVTNVTNPTGALPTTFQVSIAGVTLTFDPANPSPLIFGPYSHSGVGGAVQVVEALDVANGGPLGFEEVPEILCGVRPDGGQASGGFCMLTTDPSVPSGAILAQSAPGTFMAGGTSGQVQAYVLVDAAGFIVQSNLTGLFTGLPSDVFQVYAVNYRDTEPLDEFLIPGEAFAPVLDGVNATQGDSPLDGACYTVCNTDPPITVPVNCMSIGSTVFTDLDDDAMFEPGAGELGIGGITVQLYTASLAGTPDVLVGTTTTTPAGDYFFGGLPEGMYIVVIPSTPTGFPLSSTDPVAPTDATGDDMDSGIQLLPGGSVSSPVITLTAQTEPVGPDEAGQGSTQDDNVVTATSTSDDDANGDMTVDFGFAPAMSLGSTVFYDVDNSGDQDLANPLEGGIAGITVELYAAGDVPGTDTPIASTMTDAEGNYLFENLPPGSYLVAAVAGTEAPISSTGAAVSTDPNDDVDGNSDGSATTTAGQYASSGTVTLTYNMEPGMAAETFQGGSQDDADDINGNMTVDFGFVPTGSVGSTVFYDMNDDGIQAGPSEVGIPGVTVQLFADLDNNGSAETLVGTTTTDNEGNYFFGNLPDGDYQLVIPTAPGGAELSSTTTPTGEGNDNGIQGAAGAPTTSPVFTLTAGIQPTDEPGQGGDQDVDAGFPDANGNMTYDFGFVPMMSIGSTVFYDADNSGDQDLANPLEYGIAGVTVNLYFDADNNPATAPVLIETTTTDADGNYFFGNLAPGNYQVGAIALAGSPVSSTGAAVSTTPNDDTDGNSDGSATTATGQESLSGVVTLVPGTEPQGGDEAGQGGEQDDTAPQTDGNGNMTVDFGFIPTNSVGSTVFYDMNGNGQQDGPNDVAAPGVVVELYVDADGDGTPETLVGSDVTDADGSYFFPNLPNGTY</sequence>
<comment type="subcellular location">
    <subcellularLocation>
        <location evidence="1">Secreted</location>
    </subcellularLocation>
</comment>
<dbReference type="EMBL" id="JACSIT010000149">
    <property type="protein sequence ID" value="MBC6996177.1"/>
    <property type="molecule type" value="Genomic_DNA"/>
</dbReference>
<dbReference type="Proteomes" id="UP000650081">
    <property type="component" value="Unassembled WGS sequence"/>
</dbReference>
<reference evidence="7" key="1">
    <citation type="submission" date="2020-08" db="EMBL/GenBank/DDBJ databases">
        <title>Lewinella bacteria from marine environments.</title>
        <authorList>
            <person name="Zhong Y."/>
        </authorList>
    </citation>
    <scope>NUCLEOTIDE SEQUENCE</scope>
    <source>
        <strain evidence="7">KCTC 42187</strain>
    </source>
</reference>
<feature type="region of interest" description="Disordered" evidence="4">
    <location>
        <begin position="504"/>
        <end position="530"/>
    </location>
</feature>
<feature type="domain" description="SD-repeat containing protein B" evidence="6">
    <location>
        <begin position="727"/>
        <end position="832"/>
    </location>
</feature>
<dbReference type="PANTHER" id="PTHR23303:SF15">
    <property type="entry name" value="COLOSSIN-A"/>
    <property type="match status" value="1"/>
</dbReference>
<gene>
    <name evidence="7" type="ORF">H9S92_18545</name>
</gene>
<dbReference type="GO" id="GO:0005576">
    <property type="term" value="C:extracellular region"/>
    <property type="evidence" value="ECO:0007669"/>
    <property type="project" value="UniProtKB-SubCell"/>
</dbReference>
<keyword evidence="2" id="KW-0964">Secreted</keyword>
<feature type="compositionally biased region" description="Polar residues" evidence="4">
    <location>
        <begin position="866"/>
        <end position="876"/>
    </location>
</feature>
<evidence type="ECO:0000256" key="3">
    <source>
        <dbReference type="ARBA" id="ARBA00022729"/>
    </source>
</evidence>
<evidence type="ECO:0000256" key="5">
    <source>
        <dbReference type="SAM" id="SignalP"/>
    </source>
</evidence>
<evidence type="ECO:0000259" key="6">
    <source>
        <dbReference type="Pfam" id="PF17210"/>
    </source>
</evidence>
<evidence type="ECO:0000313" key="8">
    <source>
        <dbReference type="Proteomes" id="UP000650081"/>
    </source>
</evidence>
<evidence type="ECO:0000256" key="1">
    <source>
        <dbReference type="ARBA" id="ARBA00004613"/>
    </source>
</evidence>
<feature type="compositionally biased region" description="Polar residues" evidence="4">
    <location>
        <begin position="808"/>
        <end position="841"/>
    </location>
</feature>
<protein>
    <recommendedName>
        <fullName evidence="6">SD-repeat containing protein B domain-containing protein</fullName>
    </recommendedName>
</protein>
<dbReference type="SUPFAM" id="SSF117074">
    <property type="entry name" value="Hypothetical protein PA1324"/>
    <property type="match status" value="5"/>
</dbReference>
<feature type="signal peptide" evidence="5">
    <location>
        <begin position="1"/>
        <end position="29"/>
    </location>
</feature>
<feature type="compositionally biased region" description="Polar residues" evidence="4">
    <location>
        <begin position="521"/>
        <end position="530"/>
    </location>
</feature>
<feature type="domain" description="SD-repeat containing protein B" evidence="6">
    <location>
        <begin position="424"/>
        <end position="528"/>
    </location>
</feature>
<keyword evidence="3 5" id="KW-0732">Signal</keyword>
<evidence type="ECO:0000256" key="4">
    <source>
        <dbReference type="SAM" id="MobiDB-lite"/>
    </source>
</evidence>
<feature type="domain" description="SD-repeat containing protein B" evidence="6">
    <location>
        <begin position="579"/>
        <end position="689"/>
    </location>
</feature>
<dbReference type="AlphaFoldDB" id="A0A923TEQ6"/>
<accession>A0A923TEQ6</accession>
<feature type="non-terminal residue" evidence="7">
    <location>
        <position position="952"/>
    </location>
</feature>
<feature type="domain" description="SD-repeat containing protein B" evidence="6">
    <location>
        <begin position="887"/>
        <end position="952"/>
    </location>
</feature>
<evidence type="ECO:0000256" key="2">
    <source>
        <dbReference type="ARBA" id="ARBA00022525"/>
    </source>
</evidence>
<dbReference type="PANTHER" id="PTHR23303">
    <property type="entry name" value="CARBOXYPEPTIDASE REGULATORY REGION-CONTAINING"/>
    <property type="match status" value="1"/>
</dbReference>
<name>A0A923TEQ6_9BACT</name>
<keyword evidence="8" id="KW-1185">Reference proteome</keyword>
<dbReference type="Gene3D" id="2.60.40.10">
    <property type="entry name" value="Immunoglobulins"/>
    <property type="match status" value="5"/>
</dbReference>
<dbReference type="Pfam" id="PF17210">
    <property type="entry name" value="SdrD_B"/>
    <property type="match status" value="5"/>
</dbReference>
<evidence type="ECO:0000313" key="7">
    <source>
        <dbReference type="EMBL" id="MBC6996177.1"/>
    </source>
</evidence>
<feature type="region of interest" description="Disordered" evidence="4">
    <location>
        <begin position="808"/>
        <end position="876"/>
    </location>
</feature>
<comment type="caution">
    <text evidence="7">The sequence shown here is derived from an EMBL/GenBank/DDBJ whole genome shotgun (WGS) entry which is preliminary data.</text>
</comment>
<feature type="domain" description="SD-repeat containing protein B" evidence="6">
    <location>
        <begin position="263"/>
        <end position="348"/>
    </location>
</feature>
<dbReference type="InterPro" id="IPR013783">
    <property type="entry name" value="Ig-like_fold"/>
</dbReference>